<feature type="region of interest" description="Disordered" evidence="1">
    <location>
        <begin position="420"/>
        <end position="448"/>
    </location>
</feature>
<evidence type="ECO:0000313" key="2">
    <source>
        <dbReference type="EMBL" id="CAD7633190.1"/>
    </source>
</evidence>
<dbReference type="AlphaFoldDB" id="A0A7R9L399"/>
<organism evidence="2">
    <name type="scientific">Medioppia subpectinata</name>
    <dbReference type="NCBI Taxonomy" id="1979941"/>
    <lineage>
        <taxon>Eukaryota</taxon>
        <taxon>Metazoa</taxon>
        <taxon>Ecdysozoa</taxon>
        <taxon>Arthropoda</taxon>
        <taxon>Chelicerata</taxon>
        <taxon>Arachnida</taxon>
        <taxon>Acari</taxon>
        <taxon>Acariformes</taxon>
        <taxon>Sarcoptiformes</taxon>
        <taxon>Oribatida</taxon>
        <taxon>Brachypylina</taxon>
        <taxon>Oppioidea</taxon>
        <taxon>Oppiidae</taxon>
        <taxon>Medioppia</taxon>
    </lineage>
</organism>
<keyword evidence="3" id="KW-1185">Reference proteome</keyword>
<gene>
    <name evidence="2" type="ORF">OSB1V03_LOCUS13588</name>
</gene>
<feature type="compositionally biased region" description="Low complexity" evidence="1">
    <location>
        <begin position="422"/>
        <end position="435"/>
    </location>
</feature>
<proteinExistence type="predicted"/>
<accession>A0A7R9L399</accession>
<dbReference type="EMBL" id="CAJPIZ010012298">
    <property type="protein sequence ID" value="CAG2113620.1"/>
    <property type="molecule type" value="Genomic_DNA"/>
</dbReference>
<evidence type="ECO:0000256" key="1">
    <source>
        <dbReference type="SAM" id="MobiDB-lite"/>
    </source>
</evidence>
<reference evidence="2" key="1">
    <citation type="submission" date="2020-11" db="EMBL/GenBank/DDBJ databases">
        <authorList>
            <person name="Tran Van P."/>
        </authorList>
    </citation>
    <scope>NUCLEOTIDE SEQUENCE</scope>
</reference>
<dbReference type="Proteomes" id="UP000759131">
    <property type="component" value="Unassembled WGS sequence"/>
</dbReference>
<evidence type="ECO:0000313" key="3">
    <source>
        <dbReference type="Proteomes" id="UP000759131"/>
    </source>
</evidence>
<feature type="non-terminal residue" evidence="2">
    <location>
        <position position="1"/>
    </location>
</feature>
<dbReference type="EMBL" id="OC866873">
    <property type="protein sequence ID" value="CAD7633190.1"/>
    <property type="molecule type" value="Genomic_DNA"/>
</dbReference>
<feature type="compositionally biased region" description="Low complexity" evidence="1">
    <location>
        <begin position="502"/>
        <end position="511"/>
    </location>
</feature>
<dbReference type="SUPFAM" id="SSF58100">
    <property type="entry name" value="Bacterial hemolysins"/>
    <property type="match status" value="1"/>
</dbReference>
<protein>
    <submittedName>
        <fullName evidence="2">Uncharacterized protein</fullName>
    </submittedName>
</protein>
<name>A0A7R9L399_9ACAR</name>
<feature type="region of interest" description="Disordered" evidence="1">
    <location>
        <begin position="491"/>
        <end position="511"/>
    </location>
</feature>
<feature type="non-terminal residue" evidence="2">
    <location>
        <position position="511"/>
    </location>
</feature>
<sequence length="511" mass="57315">DELVPPVPFPHLLYLPGNSQFLGGKILGKQEYSQTCLTLDTLYTYIMTNYYIRYNDGYDAIWITKPDTCSVETVKDLKCFLQSNGLYNENTQNIAISSTSPNRDSTYWHYYQFKCDDYKLNGGECYILIQPIPNPPILSAQLTSLSEESDQKCRQLCEKISTLKASNECEVNALKAQLKTAIHSMETMTEEINHLKQSDQQMVTDLSQVLTQNTSGFSEEMSALKASNESEVKALKAQLKTSNDSMDTQIKVLRQKFSNKEVKDWIQLISSALLIICLLSGVCIVSAKVSALSEELSTLKQRLSSNTSDPKMVAQFSELWANKSCLTEELLALNTSNGYQVIASQLKSAMDSIQTMEKEINELREMFLISDNSYQTVATDLRIITINGLSDWLSVLKPSNHTINSDVTQLAQQINAQNLRNSMSDSSSSSSSIGSHNEMTTNSDETRDEINIRDMFKKIENQIKSLSHMTYTLLKALVIESDLSVTTLDVRQSAEDSDDSESIVVVDSHHE</sequence>